<proteinExistence type="predicted"/>
<dbReference type="GO" id="GO:0005794">
    <property type="term" value="C:Golgi apparatus"/>
    <property type="evidence" value="ECO:0007669"/>
    <property type="project" value="TreeGrafter"/>
</dbReference>
<accession>A0A226EC34</accession>
<name>A0A226EC34_FOLCA</name>
<evidence type="ECO:0000256" key="1">
    <source>
        <dbReference type="SAM" id="Phobius"/>
    </source>
</evidence>
<dbReference type="Proteomes" id="UP000198287">
    <property type="component" value="Unassembled WGS sequence"/>
</dbReference>
<dbReference type="InterPro" id="IPR029063">
    <property type="entry name" value="SAM-dependent_MTases_sf"/>
</dbReference>
<dbReference type="GO" id="GO:0006888">
    <property type="term" value="P:endoplasmic reticulum to Golgi vesicle-mediated transport"/>
    <property type="evidence" value="ECO:0007669"/>
    <property type="project" value="TreeGrafter"/>
</dbReference>
<dbReference type="Pfam" id="PF05050">
    <property type="entry name" value="Methyltransf_21"/>
    <property type="match status" value="1"/>
</dbReference>
<keyword evidence="4" id="KW-1185">Reference proteome</keyword>
<evidence type="ECO:0000313" key="3">
    <source>
        <dbReference type="EMBL" id="OXA55192.1"/>
    </source>
</evidence>
<keyword evidence="1" id="KW-0812">Transmembrane</keyword>
<evidence type="ECO:0000259" key="2">
    <source>
        <dbReference type="Pfam" id="PF05050"/>
    </source>
</evidence>
<sequence length="330" mass="37624">MKLPLSRVFRIAFIIFAGILLLFANLNYNRIIKITFAASGKKVINISSRNFSSLDFAGDELDLEFVIYGNELSTKSKSNTRRKEEMVTTLLQNDSRILNYIRKNHLFPPSTKEYNLRKPGVGETDLDTGLTTVIKELLGDKKNGFFIEAGSNDGEHISSTLGFEKFRSWRGLCVEASPALQSRWRSKNRKAWLANVCLSPKSWPVWTNFLHRDDYSVGSKLGDPEDIVDEVGNWTHYNVPCFPIFSILSALNVKEVDYFNLDVEGVEEEVLRTIPFNEILIRTISVEFHRNADDSARKTVQDFMTGKGYQTVYIKNADYIFAHNSIAPQK</sequence>
<evidence type="ECO:0000313" key="4">
    <source>
        <dbReference type="Proteomes" id="UP000198287"/>
    </source>
</evidence>
<dbReference type="AlphaFoldDB" id="A0A226EC34"/>
<feature type="domain" description="Methyltransferase FkbM" evidence="2">
    <location>
        <begin position="149"/>
        <end position="310"/>
    </location>
</feature>
<protein>
    <submittedName>
        <fullName evidence="3">Protein Star</fullName>
    </submittedName>
</protein>
<dbReference type="SUPFAM" id="SSF53335">
    <property type="entry name" value="S-adenosyl-L-methionine-dependent methyltransferases"/>
    <property type="match status" value="1"/>
</dbReference>
<dbReference type="GO" id="GO:0016197">
    <property type="term" value="P:endosomal transport"/>
    <property type="evidence" value="ECO:0007669"/>
    <property type="project" value="TreeGrafter"/>
</dbReference>
<feature type="transmembrane region" description="Helical" evidence="1">
    <location>
        <begin position="7"/>
        <end position="26"/>
    </location>
</feature>
<dbReference type="GO" id="GO:0005886">
    <property type="term" value="C:plasma membrane"/>
    <property type="evidence" value="ECO:0007669"/>
    <property type="project" value="TreeGrafter"/>
</dbReference>
<organism evidence="3 4">
    <name type="scientific">Folsomia candida</name>
    <name type="common">Springtail</name>
    <dbReference type="NCBI Taxonomy" id="158441"/>
    <lineage>
        <taxon>Eukaryota</taxon>
        <taxon>Metazoa</taxon>
        <taxon>Ecdysozoa</taxon>
        <taxon>Arthropoda</taxon>
        <taxon>Hexapoda</taxon>
        <taxon>Collembola</taxon>
        <taxon>Entomobryomorpha</taxon>
        <taxon>Isotomoidea</taxon>
        <taxon>Isotomidae</taxon>
        <taxon>Proisotominae</taxon>
        <taxon>Folsomia</taxon>
    </lineage>
</organism>
<dbReference type="PANTHER" id="PTHR34009">
    <property type="entry name" value="PROTEIN STAR"/>
    <property type="match status" value="1"/>
</dbReference>
<comment type="caution">
    <text evidence="3">The sequence shown here is derived from an EMBL/GenBank/DDBJ whole genome shotgun (WGS) entry which is preliminary data.</text>
</comment>
<gene>
    <name evidence="3" type="ORF">Fcan01_09261</name>
</gene>
<dbReference type="EMBL" id="LNIX01000004">
    <property type="protein sequence ID" value="OXA55192.1"/>
    <property type="molecule type" value="Genomic_DNA"/>
</dbReference>
<dbReference type="PANTHER" id="PTHR34009:SF2">
    <property type="entry name" value="PROTEIN STAR"/>
    <property type="match status" value="1"/>
</dbReference>
<dbReference type="OrthoDB" id="6357215at2759"/>
<dbReference type="InterPro" id="IPR053202">
    <property type="entry name" value="EGF_Rcpt_Signaling_Reg"/>
</dbReference>
<dbReference type="InterPro" id="IPR006342">
    <property type="entry name" value="FkbM_mtfrase"/>
</dbReference>
<dbReference type="Gene3D" id="3.40.50.150">
    <property type="entry name" value="Vaccinia Virus protein VP39"/>
    <property type="match status" value="1"/>
</dbReference>
<reference evidence="3 4" key="1">
    <citation type="submission" date="2015-12" db="EMBL/GenBank/DDBJ databases">
        <title>The genome of Folsomia candida.</title>
        <authorList>
            <person name="Faddeeva A."/>
            <person name="Derks M.F."/>
            <person name="Anvar Y."/>
            <person name="Smit S."/>
            <person name="Van Straalen N."/>
            <person name="Roelofs D."/>
        </authorList>
    </citation>
    <scope>NUCLEOTIDE SEQUENCE [LARGE SCALE GENOMIC DNA]</scope>
    <source>
        <strain evidence="3 4">VU population</strain>
        <tissue evidence="3">Whole body</tissue>
    </source>
</reference>
<dbReference type="OMA" id="YTTIDYL"/>
<keyword evidence="1" id="KW-1133">Transmembrane helix</keyword>
<keyword evidence="1" id="KW-0472">Membrane</keyword>
<dbReference type="GO" id="GO:0031902">
    <property type="term" value="C:late endosome membrane"/>
    <property type="evidence" value="ECO:0007669"/>
    <property type="project" value="TreeGrafter"/>
</dbReference>
<dbReference type="GO" id="GO:0005789">
    <property type="term" value="C:endoplasmic reticulum membrane"/>
    <property type="evidence" value="ECO:0007669"/>
    <property type="project" value="TreeGrafter"/>
</dbReference>